<dbReference type="InterPro" id="IPR011051">
    <property type="entry name" value="RmlC_Cupin_sf"/>
</dbReference>
<reference evidence="4 5" key="1">
    <citation type="submission" date="2016-06" db="EMBL/GenBank/DDBJ databases">
        <authorList>
            <person name="Kjaerup R.B."/>
            <person name="Dalgaard T.S."/>
            <person name="Juul-Madsen H.R."/>
        </authorList>
    </citation>
    <scope>NUCLEOTIDE SEQUENCE [LARGE SCALE GENOMIC DNA]</scope>
    <source>
        <strain evidence="4 5">DSM 44871</strain>
    </source>
</reference>
<name>A0A1C4W428_9ACTN</name>
<evidence type="ECO:0000259" key="1">
    <source>
        <dbReference type="Pfam" id="PF07883"/>
    </source>
</evidence>
<keyword evidence="6" id="KW-1185">Reference proteome</keyword>
<evidence type="ECO:0000313" key="7">
    <source>
        <dbReference type="Proteomes" id="UP000249419"/>
    </source>
</evidence>
<gene>
    <name evidence="4" type="ORF">GA0070561_2361</name>
    <name evidence="2" type="ORF">GAR05_04635</name>
    <name evidence="3" type="ORF">PSN13_00225</name>
</gene>
<protein>
    <submittedName>
        <fullName evidence="4">Cupin domain-containing protein</fullName>
    </submittedName>
</protein>
<dbReference type="EMBL" id="PYAG01000001">
    <property type="protein sequence ID" value="RAO39201.1"/>
    <property type="molecule type" value="Genomic_DNA"/>
</dbReference>
<dbReference type="InterPro" id="IPR014710">
    <property type="entry name" value="RmlC-like_jellyroll"/>
</dbReference>
<dbReference type="SUPFAM" id="SSF51182">
    <property type="entry name" value="RmlC-like cupins"/>
    <property type="match status" value="1"/>
</dbReference>
<dbReference type="Pfam" id="PF07883">
    <property type="entry name" value="Cupin_2"/>
    <property type="match status" value="1"/>
</dbReference>
<dbReference type="CDD" id="cd20295">
    <property type="entry name" value="cupin_Pac13-like"/>
    <property type="match status" value="1"/>
</dbReference>
<reference evidence="2 6" key="3">
    <citation type="submission" date="2018-03" db="EMBL/GenBank/DDBJ databases">
        <title>Genomic framework for the identification of Micromonospora saelicesensis and Micromonospora noduli.</title>
        <authorList>
            <person name="Riesco R."/>
            <person name="Trujillo M.E."/>
        </authorList>
    </citation>
    <scope>NUCLEOTIDE SEQUENCE [LARGE SCALE GENOMIC DNA]</scope>
    <source>
        <strain evidence="2 6">GAR05</strain>
    </source>
</reference>
<dbReference type="EMBL" id="PXXW01000038">
    <property type="protein sequence ID" value="RAN94869.1"/>
    <property type="molecule type" value="Genomic_DNA"/>
</dbReference>
<dbReference type="Proteomes" id="UP000249334">
    <property type="component" value="Unassembled WGS sequence"/>
</dbReference>
<sequence length="114" mass="12559">MSDRFAVLQLDDLPARRCSCGTTRRGFIAESEGQASVHLLQVQDAVTHHHRIATEYYVVLAGEGEIELDGVRHPARPMSAFLIKPGCRHRAIGDLTVLLVSLPAADDTDEYFDA</sequence>
<evidence type="ECO:0000313" key="6">
    <source>
        <dbReference type="Proteomes" id="UP000249334"/>
    </source>
</evidence>
<dbReference type="Proteomes" id="UP000249419">
    <property type="component" value="Unassembled WGS sequence"/>
</dbReference>
<evidence type="ECO:0000313" key="5">
    <source>
        <dbReference type="Proteomes" id="UP000198864"/>
    </source>
</evidence>
<dbReference type="STRING" id="285676.GA0070561_2361"/>
<dbReference type="Gene3D" id="2.60.120.10">
    <property type="entry name" value="Jelly Rolls"/>
    <property type="match status" value="1"/>
</dbReference>
<evidence type="ECO:0000313" key="4">
    <source>
        <dbReference type="EMBL" id="SCE90964.1"/>
    </source>
</evidence>
<dbReference type="Proteomes" id="UP000198864">
    <property type="component" value="Unassembled WGS sequence"/>
</dbReference>
<organism evidence="4 5">
    <name type="scientific">Micromonospora saelicesensis</name>
    <dbReference type="NCBI Taxonomy" id="285676"/>
    <lineage>
        <taxon>Bacteria</taxon>
        <taxon>Bacillati</taxon>
        <taxon>Actinomycetota</taxon>
        <taxon>Actinomycetes</taxon>
        <taxon>Micromonosporales</taxon>
        <taxon>Micromonosporaceae</taxon>
        <taxon>Micromonospora</taxon>
    </lineage>
</organism>
<dbReference type="EMBL" id="FMCR01000002">
    <property type="protein sequence ID" value="SCE90964.1"/>
    <property type="molecule type" value="Genomic_DNA"/>
</dbReference>
<evidence type="ECO:0000313" key="2">
    <source>
        <dbReference type="EMBL" id="RAN94869.1"/>
    </source>
</evidence>
<reference evidence="3 7" key="2">
    <citation type="submission" date="2018-03" db="EMBL/GenBank/DDBJ databases">
        <title>Defining the species Micromonospora saelicesensis and Micromonospora noduli under the framework of genomics.</title>
        <authorList>
            <person name="Riesco R."/>
            <person name="Trujillo M.E."/>
        </authorList>
    </citation>
    <scope>NUCLEOTIDE SEQUENCE [LARGE SCALE GENOMIC DNA]</scope>
    <source>
        <strain evidence="3 7">PSN13</strain>
    </source>
</reference>
<proteinExistence type="predicted"/>
<evidence type="ECO:0000313" key="3">
    <source>
        <dbReference type="EMBL" id="RAO39201.1"/>
    </source>
</evidence>
<feature type="domain" description="Cupin type-2" evidence="1">
    <location>
        <begin position="45"/>
        <end position="92"/>
    </location>
</feature>
<dbReference type="AlphaFoldDB" id="A0A1C4W428"/>
<dbReference type="InterPro" id="IPR013096">
    <property type="entry name" value="Cupin_2"/>
</dbReference>
<accession>A0A1C4W428</accession>
<dbReference type="RefSeq" id="WP_091398731.1">
    <property type="nucleotide sequence ID" value="NZ_CP192017.1"/>
</dbReference>